<evidence type="ECO:0000313" key="1">
    <source>
        <dbReference type="EMBL" id="JAH48411.1"/>
    </source>
</evidence>
<protein>
    <submittedName>
        <fullName evidence="1">Uncharacterized protein</fullName>
    </submittedName>
</protein>
<name>A0A0E9T434_ANGAN</name>
<proteinExistence type="predicted"/>
<accession>A0A0E9T434</accession>
<organism evidence="1">
    <name type="scientific">Anguilla anguilla</name>
    <name type="common">European freshwater eel</name>
    <name type="synonym">Muraena anguilla</name>
    <dbReference type="NCBI Taxonomy" id="7936"/>
    <lineage>
        <taxon>Eukaryota</taxon>
        <taxon>Metazoa</taxon>
        <taxon>Chordata</taxon>
        <taxon>Craniata</taxon>
        <taxon>Vertebrata</taxon>
        <taxon>Euteleostomi</taxon>
        <taxon>Actinopterygii</taxon>
        <taxon>Neopterygii</taxon>
        <taxon>Teleostei</taxon>
        <taxon>Anguilliformes</taxon>
        <taxon>Anguillidae</taxon>
        <taxon>Anguilla</taxon>
    </lineage>
</organism>
<reference evidence="1" key="1">
    <citation type="submission" date="2014-11" db="EMBL/GenBank/DDBJ databases">
        <authorList>
            <person name="Amaro Gonzalez C."/>
        </authorList>
    </citation>
    <scope>NUCLEOTIDE SEQUENCE</scope>
</reference>
<sequence>MGLCDERNVGYNVVPFPFYRSVFRKEDRVLIRLGVKLHPRHLSCQIHQTAWYRVL</sequence>
<dbReference type="AlphaFoldDB" id="A0A0E9T434"/>
<reference evidence="1" key="2">
    <citation type="journal article" date="2015" name="Fish Shellfish Immunol.">
        <title>Early steps in the European eel (Anguilla anguilla)-Vibrio vulnificus interaction in the gills: Role of the RtxA13 toxin.</title>
        <authorList>
            <person name="Callol A."/>
            <person name="Pajuelo D."/>
            <person name="Ebbesson L."/>
            <person name="Teles M."/>
            <person name="MacKenzie S."/>
            <person name="Amaro C."/>
        </authorList>
    </citation>
    <scope>NUCLEOTIDE SEQUENCE</scope>
</reference>
<dbReference type="EMBL" id="GBXM01060166">
    <property type="protein sequence ID" value="JAH48411.1"/>
    <property type="molecule type" value="Transcribed_RNA"/>
</dbReference>